<feature type="domain" description="NADH:ubiquinone oxidoreductase 30kDa subunit" evidence="3">
    <location>
        <begin position="41"/>
        <end position="118"/>
    </location>
</feature>
<keyword evidence="1 5" id="KW-0560">Oxidoreductase</keyword>
<dbReference type="Proteomes" id="UP001596091">
    <property type="component" value="Unassembled WGS sequence"/>
</dbReference>
<dbReference type="Gene3D" id="3.30.460.80">
    <property type="entry name" value="NADH:ubiquinone oxidoreductase, 30kDa subunit"/>
    <property type="match status" value="1"/>
</dbReference>
<dbReference type="Pfam" id="PF00329">
    <property type="entry name" value="Complex1_30kDa"/>
    <property type="match status" value="1"/>
</dbReference>
<dbReference type="EMBL" id="JBHSPH010000002">
    <property type="protein sequence ID" value="MFC5862218.1"/>
    <property type="molecule type" value="Genomic_DNA"/>
</dbReference>
<dbReference type="Gene3D" id="1.10.645.10">
    <property type="entry name" value="Cytochrome-c3 Hydrogenase, chain B"/>
    <property type="match status" value="1"/>
</dbReference>
<feature type="domain" description="NADH-quinone oxidoreductase subunit D" evidence="4">
    <location>
        <begin position="425"/>
        <end position="497"/>
    </location>
</feature>
<name>A0ABW1EDN8_9BACT</name>
<dbReference type="SUPFAM" id="SSF56762">
    <property type="entry name" value="HydB/Nqo4-like"/>
    <property type="match status" value="1"/>
</dbReference>
<keyword evidence="6" id="KW-1185">Reference proteome</keyword>
<dbReference type="InterPro" id="IPR001501">
    <property type="entry name" value="Ni-dep_hyd_lsu"/>
</dbReference>
<reference evidence="6" key="1">
    <citation type="journal article" date="2019" name="Int. J. Syst. Evol. Microbiol.">
        <title>The Global Catalogue of Microorganisms (GCM) 10K type strain sequencing project: providing services to taxonomists for standard genome sequencing and annotation.</title>
        <authorList>
            <consortium name="The Broad Institute Genomics Platform"/>
            <consortium name="The Broad Institute Genome Sequencing Center for Infectious Disease"/>
            <person name="Wu L."/>
            <person name="Ma J."/>
        </authorList>
    </citation>
    <scope>NUCLEOTIDE SEQUENCE [LARGE SCALE GENOMIC DNA]</scope>
    <source>
        <strain evidence="6">JCM 4087</strain>
    </source>
</reference>
<dbReference type="InterPro" id="IPR037232">
    <property type="entry name" value="NADH_quin_OxRdtase_su_C/D-like"/>
</dbReference>
<evidence type="ECO:0000313" key="5">
    <source>
        <dbReference type="EMBL" id="MFC5862218.1"/>
    </source>
</evidence>
<dbReference type="RefSeq" id="WP_263338534.1">
    <property type="nucleotide sequence ID" value="NZ_JAGSYH010000004.1"/>
</dbReference>
<dbReference type="PANTHER" id="PTHR43485">
    <property type="entry name" value="HYDROGENASE-4 COMPONENT G"/>
    <property type="match status" value="1"/>
</dbReference>
<dbReference type="InterPro" id="IPR052197">
    <property type="entry name" value="ComplexI_49kDa-like"/>
</dbReference>
<accession>A0ABW1EDN8</accession>
<dbReference type="PANTHER" id="PTHR43485:SF1">
    <property type="entry name" value="FORMATE HYDROGENLYASE SUBUNIT 5-RELATED"/>
    <property type="match status" value="1"/>
</dbReference>
<dbReference type="Pfam" id="PF00346">
    <property type="entry name" value="Complex1_49kDa"/>
    <property type="match status" value="2"/>
</dbReference>
<feature type="domain" description="NADH-quinone oxidoreductase subunit D" evidence="4">
    <location>
        <begin position="274"/>
        <end position="421"/>
    </location>
</feature>
<dbReference type="SUPFAM" id="SSF143243">
    <property type="entry name" value="Nqo5-like"/>
    <property type="match status" value="1"/>
</dbReference>
<dbReference type="GO" id="GO:0050136">
    <property type="term" value="F:NADH dehydrogenase (quinone) (non-electrogenic) activity"/>
    <property type="evidence" value="ECO:0007669"/>
    <property type="project" value="UniProtKB-EC"/>
</dbReference>
<keyword evidence="2" id="KW-0520">NAD</keyword>
<protein>
    <submittedName>
        <fullName evidence="5">NADH-quinone oxidoreductase subunit C</fullName>
        <ecNumber evidence="5">1.6.5.9</ecNumber>
    </submittedName>
</protein>
<organism evidence="5 6">
    <name type="scientific">Acidicapsa dinghuensis</name>
    <dbReference type="NCBI Taxonomy" id="2218256"/>
    <lineage>
        <taxon>Bacteria</taxon>
        <taxon>Pseudomonadati</taxon>
        <taxon>Acidobacteriota</taxon>
        <taxon>Terriglobia</taxon>
        <taxon>Terriglobales</taxon>
        <taxon>Acidobacteriaceae</taxon>
        <taxon>Acidicapsa</taxon>
    </lineage>
</organism>
<dbReference type="InterPro" id="IPR001268">
    <property type="entry name" value="NADH_UbQ_OxRdtase_30kDa_su"/>
</dbReference>
<dbReference type="EC" id="1.6.5.9" evidence="5"/>
<dbReference type="InterPro" id="IPR029014">
    <property type="entry name" value="NiFe-Hase_large"/>
</dbReference>
<evidence type="ECO:0000313" key="6">
    <source>
        <dbReference type="Proteomes" id="UP001596091"/>
    </source>
</evidence>
<dbReference type="InterPro" id="IPR001135">
    <property type="entry name" value="NADH_Q_OxRdtase_suD"/>
</dbReference>
<gene>
    <name evidence="5" type="ORF">ACFPT7_07930</name>
</gene>
<evidence type="ECO:0000256" key="1">
    <source>
        <dbReference type="ARBA" id="ARBA00023002"/>
    </source>
</evidence>
<sequence>MNGTDERTLSPSAVPRACQQLSEEGARLQMAYAWFPEPGEPPEVLYLADRKPHEPFPLLRCRLSAAGEQLASLAPEIPLLGWYEREITDLCGISFQGHPEPHPLVLHEGAHPSIPPLDPRYPKESMIAYSSEPWELPSVEGSDVQVLPFGPVRGDVLESAQIVFYYIGEAILHCHPRLFFKHRGMEKRFEGLQPLLATLLAERISGVDSVAHSLAFCQAVETACECEIPERARYLRVVLAELERLYNHLHYLGHLCHTTTLKVGEAQGKLLAEQCKQLNAIFTGSRFLRGLIKPGGLRRDIDLEALPHRLRMLEPEITTYMQELEVTNSHLDRLITTGHLPRQLAFDQGATGPIKRASGIDRDLRCDHPYAAYDRLAMDIPVRTDGDAHARAQVRMAEINNSLSLLLQAIDNMPEGPVETKLSAPAGAEGLGWCEGTRGSMYYCVHFGANGALARVKVKSPSFSNWRVFPFTVHDTNMMDYAINEASFGLTMAGCDR</sequence>
<proteinExistence type="predicted"/>
<comment type="caution">
    <text evidence="5">The sequence shown here is derived from an EMBL/GenBank/DDBJ whole genome shotgun (WGS) entry which is preliminary data.</text>
</comment>
<evidence type="ECO:0000256" key="2">
    <source>
        <dbReference type="ARBA" id="ARBA00023027"/>
    </source>
</evidence>
<evidence type="ECO:0000259" key="3">
    <source>
        <dbReference type="Pfam" id="PF00329"/>
    </source>
</evidence>
<dbReference type="Pfam" id="PF00374">
    <property type="entry name" value="NiFeSe_Hases"/>
    <property type="match status" value="1"/>
</dbReference>
<evidence type="ECO:0000259" key="4">
    <source>
        <dbReference type="Pfam" id="PF00346"/>
    </source>
</evidence>